<keyword evidence="4 6" id="KW-0418">Kinase</keyword>
<keyword evidence="2 6" id="KW-0808">Transferase</keyword>
<keyword evidence="3 6" id="KW-0547">Nucleotide-binding</keyword>
<dbReference type="Proteomes" id="UP000002222">
    <property type="component" value="Chromosome"/>
</dbReference>
<evidence type="ECO:0000256" key="1">
    <source>
        <dbReference type="ARBA" id="ARBA00022553"/>
    </source>
</evidence>
<dbReference type="NCBIfam" id="NF003918">
    <property type="entry name" value="PRK05443.1-2"/>
    <property type="match status" value="1"/>
</dbReference>
<feature type="binding site" evidence="6">
    <location>
        <position position="467"/>
    </location>
    <ligand>
        <name>ATP</name>
        <dbReference type="ChEBI" id="CHEBI:30616"/>
    </ligand>
</feature>
<dbReference type="InterPro" id="IPR041108">
    <property type="entry name" value="PP_kinase_C_1"/>
</dbReference>
<dbReference type="GO" id="GO:0009358">
    <property type="term" value="C:polyphosphate kinase complex"/>
    <property type="evidence" value="ECO:0007669"/>
    <property type="project" value="InterPro"/>
</dbReference>
<feature type="binding site" evidence="6">
    <location>
        <position position="373"/>
    </location>
    <ligand>
        <name>Mg(2+)</name>
        <dbReference type="ChEBI" id="CHEBI:18420"/>
    </ligand>
</feature>
<keyword evidence="1 6" id="KW-0597">Phosphoprotein</keyword>
<dbReference type="NCBIfam" id="NF003921">
    <property type="entry name" value="PRK05443.2-2"/>
    <property type="match status" value="1"/>
</dbReference>
<dbReference type="EMBL" id="CP001816">
    <property type="protein sequence ID" value="ACZ12619.1"/>
    <property type="molecule type" value="Genomic_DNA"/>
</dbReference>
<comment type="catalytic activity">
    <reaction evidence="6 7">
        <text>[phosphate](n) + ATP = [phosphate](n+1) + ADP</text>
        <dbReference type="Rhea" id="RHEA:19573"/>
        <dbReference type="Rhea" id="RHEA-COMP:9859"/>
        <dbReference type="Rhea" id="RHEA-COMP:14280"/>
        <dbReference type="ChEBI" id="CHEBI:16838"/>
        <dbReference type="ChEBI" id="CHEBI:30616"/>
        <dbReference type="ChEBI" id="CHEBI:456216"/>
        <dbReference type="EC" id="2.7.4.1"/>
    </reaction>
</comment>
<comment type="PTM">
    <text evidence="6 7">An intermediate of this reaction is the autophosphorylated ppk in which a phosphate is covalently linked to a histidine residue through a N-P bond.</text>
</comment>
<sequence length="705" mass="80637">MPDLMDSSLYLNRELSWLKFNTRVLAQSLKKELPLFERLKFLAIYATNLDEFYMIRVAGLKQLFSAGVIETGADQKTPLDQLREIRSYLASEKDIIQSSYEEIVKDLEKENLFITAYDDLNPALAKLSDEYFFSNILPVIVPIAVNATHPFPHLNNLSFSLAVKLQDAESAEGEENYKYGMIRIPRVLPRFFQAGDNTYVPIETIVRKHVEEIFLGYKLVASAAFRVTRNADMVIEEEEADDFMMMMEQGLKLRRKGAFVRLNIEDGVDPDILNFLNSHMQIFFKDIYTYKIPLNLGALWQIVGNKDFSHLALPPYNSKILPPFDTNESVFKVINKSDVLLFHPYESFDPVLRLIREASKDPKVISIRMTLYRVEKNSQIVQALIDAANEGKQVTAVVELKARFDEENNLHWAKALEQAGAHVVYGITGFKVHAKIAQVIRQEEDGKLKFYMHFSTGNYNGATAKVYTDTSFFTCKEEFAKDSTMFFHILSGFSKHKKLDTLMMSPTQIKPKVISLINNEAQFGSDGRIIVKMNSLVDPDVIQALYHASKKGVQIDIIARGICCLRPGVEGISENIRVRSIVGKYLEHARIFYFKNAEPTTTFISSADWMPRNLERRLELMTPIFDKALQQKLFEILQLQLNDNVLAWTLGSDGEYTPSSPNADEKAINNHTILEDYMNKIYKAQKKDTSSHKAEKLARRLFKES</sequence>
<feature type="binding site" evidence="6">
    <location>
        <position position="588"/>
    </location>
    <ligand>
        <name>ATP</name>
        <dbReference type="ChEBI" id="CHEBI:30616"/>
    </ligand>
</feature>
<reference evidence="12 13" key="2">
    <citation type="journal article" date="2010" name="Stand. Genomic Sci.">
        <title>Complete genome sequence of Sulfurospirillum deleyianum type strain (5175).</title>
        <authorList>
            <person name="Sikorski J."/>
            <person name="Lapidus A."/>
            <person name="Copeland A."/>
            <person name="Glavina Del Rio T."/>
            <person name="Nolan M."/>
            <person name="Lucas S."/>
            <person name="Chen F."/>
            <person name="Tice H."/>
            <person name="Cheng J.F."/>
            <person name="Saunders E."/>
            <person name="Bruce D."/>
            <person name="Goodwin L."/>
            <person name="Pitluck S."/>
            <person name="Ovchinnikova G."/>
            <person name="Pati A."/>
            <person name="Ivanova N."/>
            <person name="Mavromatis K."/>
            <person name="Chen A."/>
            <person name="Palaniappan K."/>
            <person name="Chain P."/>
            <person name="Land M."/>
            <person name="Hauser L."/>
            <person name="Chang Y.J."/>
            <person name="Jeffries C.D."/>
            <person name="Brettin T."/>
            <person name="Detter J.C."/>
            <person name="Han C."/>
            <person name="Rohde M."/>
            <person name="Lang E."/>
            <person name="Spring S."/>
            <person name="Goker M."/>
            <person name="Bristow J."/>
            <person name="Eisen J.A."/>
            <person name="Markowitz V."/>
            <person name="Hugenholtz P."/>
            <person name="Kyrpides N.C."/>
            <person name="Klenk H.P."/>
        </authorList>
    </citation>
    <scope>NUCLEOTIDE SEQUENCE [LARGE SCALE GENOMIC DNA]</scope>
    <source>
        <strain evidence="13">ATCC 51133 / DSM 6946 / 5175</strain>
    </source>
</reference>
<dbReference type="CDD" id="cd09168">
    <property type="entry name" value="PLDc_PaPPK1_C2_like"/>
    <property type="match status" value="1"/>
</dbReference>
<keyword evidence="13" id="KW-1185">Reference proteome</keyword>
<comment type="function">
    <text evidence="6 7">Catalyzes the reversible transfer of the terminal phosphate of ATP to form a long-chain polyphosphate (polyP).</text>
</comment>
<dbReference type="HAMAP" id="MF_00347">
    <property type="entry name" value="Polyphosphate_kinase"/>
    <property type="match status" value="1"/>
</dbReference>
<keyword evidence="5 6" id="KW-0067">ATP-binding</keyword>
<dbReference type="InterPro" id="IPR036830">
    <property type="entry name" value="PP_kinase_middle_dom_sf"/>
</dbReference>
<comment type="similarity">
    <text evidence="6 7">Belongs to the polyphosphate kinase 1 (PPK1) family.</text>
</comment>
<dbReference type="NCBIfam" id="TIGR03705">
    <property type="entry name" value="poly_P_kin"/>
    <property type="match status" value="1"/>
</dbReference>
<dbReference type="eggNOG" id="COG0855">
    <property type="taxonomic scope" value="Bacteria"/>
</dbReference>
<keyword evidence="6" id="KW-0479">Metal-binding</keyword>
<dbReference type="Gene3D" id="1.20.58.310">
    <property type="entry name" value="Polyphosphate kinase N-terminal domain"/>
    <property type="match status" value="1"/>
</dbReference>
<evidence type="ECO:0000313" key="12">
    <source>
        <dbReference type="EMBL" id="ACZ12619.1"/>
    </source>
</evidence>
<evidence type="ECO:0000256" key="4">
    <source>
        <dbReference type="ARBA" id="ARBA00022777"/>
    </source>
</evidence>
<dbReference type="GO" id="GO:0006799">
    <property type="term" value="P:polyphosphate biosynthetic process"/>
    <property type="evidence" value="ECO:0007669"/>
    <property type="project" value="UniProtKB-UniRule"/>
</dbReference>
<dbReference type="Gene3D" id="3.30.870.10">
    <property type="entry name" value="Endonuclease Chain A"/>
    <property type="match status" value="2"/>
</dbReference>
<organism evidence="12 13">
    <name type="scientific">Sulfurospirillum deleyianum (strain ATCC 51133 / DSM 6946 / 5175)</name>
    <dbReference type="NCBI Taxonomy" id="525898"/>
    <lineage>
        <taxon>Bacteria</taxon>
        <taxon>Pseudomonadati</taxon>
        <taxon>Campylobacterota</taxon>
        <taxon>Epsilonproteobacteria</taxon>
        <taxon>Campylobacterales</taxon>
        <taxon>Sulfurospirillaceae</taxon>
        <taxon>Sulfurospirillum</taxon>
    </lineage>
</organism>
<evidence type="ECO:0000256" key="5">
    <source>
        <dbReference type="ARBA" id="ARBA00022840"/>
    </source>
</evidence>
<dbReference type="NCBIfam" id="NF003917">
    <property type="entry name" value="PRK05443.1-1"/>
    <property type="match status" value="1"/>
</dbReference>
<dbReference type="InterPro" id="IPR003414">
    <property type="entry name" value="PP_kinase"/>
</dbReference>
<dbReference type="SUPFAM" id="SSF56024">
    <property type="entry name" value="Phospholipase D/nuclease"/>
    <property type="match status" value="2"/>
</dbReference>
<feature type="domain" description="Polyphosphate kinase C-terminal" evidence="11">
    <location>
        <begin position="329"/>
        <end position="495"/>
    </location>
</feature>
<dbReference type="PANTHER" id="PTHR30218">
    <property type="entry name" value="POLYPHOSPHATE KINASE"/>
    <property type="match status" value="1"/>
</dbReference>
<dbReference type="STRING" id="525898.Sdel_1603"/>
<dbReference type="GO" id="GO:0005524">
    <property type="term" value="F:ATP binding"/>
    <property type="evidence" value="ECO:0007669"/>
    <property type="project" value="UniProtKB-KW"/>
</dbReference>
<dbReference type="SUPFAM" id="SSF140356">
    <property type="entry name" value="PPK N-terminal domain-like"/>
    <property type="match status" value="1"/>
</dbReference>
<dbReference type="KEGG" id="sdl:Sdel_1603"/>
<evidence type="ECO:0000256" key="6">
    <source>
        <dbReference type="HAMAP-Rule" id="MF_00347"/>
    </source>
</evidence>
<accession>D1B3E9</accession>
<dbReference type="InterPro" id="IPR036832">
    <property type="entry name" value="PPK_N_dom_sf"/>
</dbReference>
<dbReference type="Pfam" id="PF17941">
    <property type="entry name" value="PP_kinase_C_1"/>
    <property type="match status" value="1"/>
</dbReference>
<feature type="binding site" evidence="6">
    <location>
        <position position="560"/>
    </location>
    <ligand>
        <name>ATP</name>
        <dbReference type="ChEBI" id="CHEBI:30616"/>
    </ligand>
</feature>
<proteinExistence type="inferred from homology"/>
<dbReference type="GO" id="GO:0046872">
    <property type="term" value="F:metal ion binding"/>
    <property type="evidence" value="ECO:0007669"/>
    <property type="project" value="UniProtKB-KW"/>
</dbReference>
<feature type="binding site" evidence="6">
    <location>
        <position position="403"/>
    </location>
    <ligand>
        <name>Mg(2+)</name>
        <dbReference type="ChEBI" id="CHEBI:18420"/>
    </ligand>
</feature>
<gene>
    <name evidence="6" type="primary">ppk</name>
    <name evidence="12" type="ordered locus">Sdel_1603</name>
</gene>
<dbReference type="Gene3D" id="3.30.1840.10">
    <property type="entry name" value="Polyphosphate kinase middle domain"/>
    <property type="match status" value="1"/>
</dbReference>
<dbReference type="OrthoDB" id="9761456at2"/>
<feature type="binding site" evidence="6">
    <location>
        <position position="48"/>
    </location>
    <ligand>
        <name>ATP</name>
        <dbReference type="ChEBI" id="CHEBI:30616"/>
    </ligand>
</feature>
<comment type="cofactor">
    <cofactor evidence="6">
        <name>Mg(2+)</name>
        <dbReference type="ChEBI" id="CHEBI:18420"/>
    </cofactor>
</comment>
<dbReference type="PIRSF" id="PIRSF015589">
    <property type="entry name" value="PP_kinase"/>
    <property type="match status" value="1"/>
</dbReference>
<dbReference type="Pfam" id="PF02503">
    <property type="entry name" value="PP_kinase"/>
    <property type="match status" value="1"/>
</dbReference>
<feature type="active site" description="Phosphohistidine intermediate" evidence="6">
    <location>
        <position position="433"/>
    </location>
</feature>
<dbReference type="SUPFAM" id="SSF143724">
    <property type="entry name" value="PHP14-like"/>
    <property type="match status" value="1"/>
</dbReference>
<evidence type="ECO:0000259" key="8">
    <source>
        <dbReference type="Pfam" id="PF02503"/>
    </source>
</evidence>
<name>D1B3E9_SULD5</name>
<reference evidence="13" key="1">
    <citation type="submission" date="2009-11" db="EMBL/GenBank/DDBJ databases">
        <title>The complete genome of Sulfurospirillum deleyianum DSM 6946.</title>
        <authorList>
            <consortium name="US DOE Joint Genome Institute (JGI-PGF)"/>
            <person name="Lucas S."/>
            <person name="Copeland A."/>
            <person name="Lapidus A."/>
            <person name="Glavina del Rio T."/>
            <person name="Dalin E."/>
            <person name="Tice H."/>
            <person name="Bruce D."/>
            <person name="Goodwin L."/>
            <person name="Pitluck S."/>
            <person name="Kyrpides N."/>
            <person name="Mavromatis K."/>
            <person name="Ivanova N."/>
            <person name="Ovchinnikova G."/>
            <person name="Munk A.C."/>
            <person name="Lu M."/>
            <person name="Brettin T."/>
            <person name="Detter J.C."/>
            <person name="Han C."/>
            <person name="Tapia R."/>
            <person name="Larimer F."/>
            <person name="Land M."/>
            <person name="Hauser L."/>
            <person name="Markowitz V."/>
            <person name="Cheng J.F."/>
            <person name="Hugenholtz P."/>
            <person name="Woyke T."/>
            <person name="Wu D."/>
            <person name="Aumann P."/>
            <person name="Schneider S."/>
            <person name="Lang E."/>
            <person name="Spring S."/>
            <person name="Klenk H.P."/>
            <person name="Eisen J.A."/>
        </authorList>
    </citation>
    <scope>NUCLEOTIDE SEQUENCE [LARGE SCALE GENOMIC DNA]</scope>
    <source>
        <strain evidence="13">ATCC 51133 / DSM 6946 / 5175</strain>
    </source>
</reference>
<evidence type="ECO:0000259" key="11">
    <source>
        <dbReference type="Pfam" id="PF17941"/>
    </source>
</evidence>
<dbReference type="CDD" id="cd09165">
    <property type="entry name" value="PLDc_PaPPK1_C1_like"/>
    <property type="match status" value="1"/>
</dbReference>
<feature type="domain" description="Polyphosphate kinase N-terminal" evidence="9">
    <location>
        <begin position="10"/>
        <end position="114"/>
    </location>
</feature>
<dbReference type="PANTHER" id="PTHR30218:SF0">
    <property type="entry name" value="POLYPHOSPHATE KINASE"/>
    <property type="match status" value="1"/>
</dbReference>
<dbReference type="GO" id="GO:0008976">
    <property type="term" value="F:polyphosphate kinase activity"/>
    <property type="evidence" value="ECO:0007669"/>
    <property type="project" value="UniProtKB-UniRule"/>
</dbReference>
<evidence type="ECO:0000259" key="9">
    <source>
        <dbReference type="Pfam" id="PF13089"/>
    </source>
</evidence>
<evidence type="ECO:0000259" key="10">
    <source>
        <dbReference type="Pfam" id="PF13090"/>
    </source>
</evidence>
<keyword evidence="6" id="KW-0460">Magnesium</keyword>
<dbReference type="AlphaFoldDB" id="D1B3E9"/>
<dbReference type="InterPro" id="IPR024953">
    <property type="entry name" value="PP_kinase_middle"/>
</dbReference>
<dbReference type="HOGENOM" id="CLU_009678_1_1_7"/>
<evidence type="ECO:0000313" key="13">
    <source>
        <dbReference type="Proteomes" id="UP000002222"/>
    </source>
</evidence>
<dbReference type="EC" id="2.7.4.1" evidence="6 7"/>
<dbReference type="InterPro" id="IPR025198">
    <property type="entry name" value="PPK_N_dom"/>
</dbReference>
<dbReference type="InterPro" id="IPR025200">
    <property type="entry name" value="PPK_C_dom2"/>
</dbReference>
<feature type="domain" description="Polyphosphate kinase middle" evidence="8">
    <location>
        <begin position="129"/>
        <end position="302"/>
    </location>
</feature>
<evidence type="ECO:0000256" key="2">
    <source>
        <dbReference type="ARBA" id="ARBA00022679"/>
    </source>
</evidence>
<evidence type="ECO:0000256" key="3">
    <source>
        <dbReference type="ARBA" id="ARBA00022741"/>
    </source>
</evidence>
<dbReference type="Pfam" id="PF13090">
    <property type="entry name" value="PP_kinase_C"/>
    <property type="match status" value="1"/>
</dbReference>
<feature type="domain" description="Polyphosphate kinase C-terminal" evidence="10">
    <location>
        <begin position="502"/>
        <end position="665"/>
    </location>
</feature>
<evidence type="ECO:0000256" key="7">
    <source>
        <dbReference type="RuleBase" id="RU003800"/>
    </source>
</evidence>
<dbReference type="NCBIfam" id="NF003924">
    <property type="entry name" value="PRK05443.3-2"/>
    <property type="match status" value="1"/>
</dbReference>
<dbReference type="Pfam" id="PF13089">
    <property type="entry name" value="PP_kinase_N"/>
    <property type="match status" value="1"/>
</dbReference>
<protein>
    <recommendedName>
        <fullName evidence="6 7">Polyphosphate kinase</fullName>
        <ecNumber evidence="6 7">2.7.4.1</ecNumber>
    </recommendedName>
    <alternativeName>
        <fullName evidence="6">ATP-polyphosphate phosphotransferase</fullName>
    </alternativeName>
    <alternativeName>
        <fullName evidence="6">Polyphosphoric acid kinase</fullName>
    </alternativeName>
</protein>